<keyword evidence="1" id="KW-0812">Transmembrane</keyword>
<dbReference type="PATRIC" id="fig|1453497.3.peg.1782"/>
<evidence type="ECO:0000256" key="1">
    <source>
        <dbReference type="SAM" id="Phobius"/>
    </source>
</evidence>
<evidence type="ECO:0000313" key="2">
    <source>
        <dbReference type="EMBL" id="OAA31102.1"/>
    </source>
</evidence>
<dbReference type="EMBL" id="JFHK01000005">
    <property type="protein sequence ID" value="OAA31102.1"/>
    <property type="molecule type" value="Genomic_DNA"/>
</dbReference>
<reference evidence="2 3" key="1">
    <citation type="submission" date="2014-02" db="EMBL/GenBank/DDBJ databases">
        <title>Kosmotoga genome sequencing.</title>
        <authorList>
            <person name="Pollo S.M."/>
            <person name="Charchuk R."/>
            <person name="Nesbo C.L."/>
        </authorList>
    </citation>
    <scope>NUCLEOTIDE SEQUENCE [LARGE SCALE GENOMIC DNA]</scope>
    <source>
        <strain evidence="2 3">S304</strain>
    </source>
</reference>
<sequence length="266" mass="30037">MIVGLLLDAPLFYFAIYSVFSGEYIIPMIVLVLSLLSLYKGSWLYVRTLVLSIAFIILFFLKYSQTIGYLFPLLSAASNLLQLIIKNRNLPDIKLEGKEKAGQRKHFVLFSVVAVVGVMVITTLLFYEFSVLTLILSCATVAVIVGLMNVYVTSNLISSVWSFHTVKQLMAGYYIPYMKGGRKHPARLIDESLKDLEETRAKLLLKMQTALSAKNAISVLIVLILVVALYGVFKLLEVRFEEYNRMIFEKLESIFEFLNSAGGELF</sequence>
<keyword evidence="1" id="KW-1133">Transmembrane helix</keyword>
<dbReference type="OrthoDB" id="9830621at2"/>
<comment type="caution">
    <text evidence="2">The sequence shown here is derived from an EMBL/GenBank/DDBJ whole genome shotgun (WGS) entry which is preliminary data.</text>
</comment>
<feature type="transmembrane region" description="Helical" evidence="1">
    <location>
        <begin position="67"/>
        <end position="85"/>
    </location>
</feature>
<organism evidence="2 3">
    <name type="scientific">Kosmotoga arenicorallina S304</name>
    <dbReference type="NCBI Taxonomy" id="1453497"/>
    <lineage>
        <taxon>Bacteria</taxon>
        <taxon>Thermotogati</taxon>
        <taxon>Thermotogota</taxon>
        <taxon>Thermotogae</taxon>
        <taxon>Kosmotogales</taxon>
        <taxon>Kosmotogaceae</taxon>
        <taxon>Kosmotoga</taxon>
    </lineage>
</organism>
<dbReference type="STRING" id="1453497.AT15_08995"/>
<accession>A0A176K1S3</accession>
<name>A0A176K1S3_9BACT</name>
<dbReference type="RefSeq" id="WP_068346944.1">
    <property type="nucleotide sequence ID" value="NZ_JFHK01000005.1"/>
</dbReference>
<evidence type="ECO:0000313" key="3">
    <source>
        <dbReference type="Proteomes" id="UP000077339"/>
    </source>
</evidence>
<feature type="transmembrane region" description="Helical" evidence="1">
    <location>
        <begin position="12"/>
        <end position="36"/>
    </location>
</feature>
<feature type="transmembrane region" description="Helical" evidence="1">
    <location>
        <begin position="133"/>
        <end position="152"/>
    </location>
</feature>
<feature type="transmembrane region" description="Helical" evidence="1">
    <location>
        <begin position="216"/>
        <end position="236"/>
    </location>
</feature>
<keyword evidence="1" id="KW-0472">Membrane</keyword>
<keyword evidence="3" id="KW-1185">Reference proteome</keyword>
<protein>
    <submittedName>
        <fullName evidence="2">Uncharacterized protein</fullName>
    </submittedName>
</protein>
<feature type="transmembrane region" description="Helical" evidence="1">
    <location>
        <begin position="106"/>
        <end position="127"/>
    </location>
</feature>
<dbReference type="Proteomes" id="UP000077339">
    <property type="component" value="Unassembled WGS sequence"/>
</dbReference>
<feature type="transmembrane region" description="Helical" evidence="1">
    <location>
        <begin position="43"/>
        <end position="61"/>
    </location>
</feature>
<proteinExistence type="predicted"/>
<gene>
    <name evidence="2" type="ORF">AT15_08995</name>
</gene>
<dbReference type="AlphaFoldDB" id="A0A176K1S3"/>